<dbReference type="EMBL" id="ML986486">
    <property type="protein sequence ID" value="KAF2279331.1"/>
    <property type="molecule type" value="Genomic_DNA"/>
</dbReference>
<name>A0A6A6JRS9_WESOR</name>
<dbReference type="InterPro" id="IPR039601">
    <property type="entry name" value="Rrn5"/>
</dbReference>
<feature type="region of interest" description="Disordered" evidence="1">
    <location>
        <begin position="399"/>
        <end position="493"/>
    </location>
</feature>
<feature type="region of interest" description="Disordered" evidence="1">
    <location>
        <begin position="1"/>
        <end position="49"/>
    </location>
</feature>
<dbReference type="GO" id="GO:0001181">
    <property type="term" value="F:RNA polymerase I general transcription initiation factor activity"/>
    <property type="evidence" value="ECO:0007669"/>
    <property type="project" value="TreeGrafter"/>
</dbReference>
<dbReference type="SUPFAM" id="SSF46689">
    <property type="entry name" value="Homeodomain-like"/>
    <property type="match status" value="1"/>
</dbReference>
<dbReference type="GO" id="GO:0006361">
    <property type="term" value="P:transcription initiation at RNA polymerase I promoter"/>
    <property type="evidence" value="ECO:0007669"/>
    <property type="project" value="TreeGrafter"/>
</dbReference>
<dbReference type="RefSeq" id="XP_033656870.1">
    <property type="nucleotide sequence ID" value="XM_033793439.1"/>
</dbReference>
<dbReference type="GO" id="GO:0000500">
    <property type="term" value="C:RNA polymerase I upstream activating factor complex"/>
    <property type="evidence" value="ECO:0007669"/>
    <property type="project" value="InterPro"/>
</dbReference>
<feature type="compositionally biased region" description="Low complexity" evidence="1">
    <location>
        <begin position="214"/>
        <end position="229"/>
    </location>
</feature>
<feature type="region of interest" description="Disordered" evidence="1">
    <location>
        <begin position="572"/>
        <end position="611"/>
    </location>
</feature>
<keyword evidence="3" id="KW-1185">Reference proteome</keyword>
<reference evidence="2" key="1">
    <citation type="journal article" date="2020" name="Stud. Mycol.">
        <title>101 Dothideomycetes genomes: a test case for predicting lifestyles and emergence of pathogens.</title>
        <authorList>
            <person name="Haridas S."/>
            <person name="Albert R."/>
            <person name="Binder M."/>
            <person name="Bloem J."/>
            <person name="Labutti K."/>
            <person name="Salamov A."/>
            <person name="Andreopoulos B."/>
            <person name="Baker S."/>
            <person name="Barry K."/>
            <person name="Bills G."/>
            <person name="Bluhm B."/>
            <person name="Cannon C."/>
            <person name="Castanera R."/>
            <person name="Culley D."/>
            <person name="Daum C."/>
            <person name="Ezra D."/>
            <person name="Gonzalez J."/>
            <person name="Henrissat B."/>
            <person name="Kuo A."/>
            <person name="Liang C."/>
            <person name="Lipzen A."/>
            <person name="Lutzoni F."/>
            <person name="Magnuson J."/>
            <person name="Mondo S."/>
            <person name="Nolan M."/>
            <person name="Ohm R."/>
            <person name="Pangilinan J."/>
            <person name="Park H.-J."/>
            <person name="Ramirez L."/>
            <person name="Alfaro M."/>
            <person name="Sun H."/>
            <person name="Tritt A."/>
            <person name="Yoshinaga Y."/>
            <person name="Zwiers L.-H."/>
            <person name="Turgeon B."/>
            <person name="Goodwin S."/>
            <person name="Spatafora J."/>
            <person name="Crous P."/>
            <person name="Grigoriev I."/>
        </authorList>
    </citation>
    <scope>NUCLEOTIDE SEQUENCE</scope>
    <source>
        <strain evidence="2">CBS 379.55</strain>
    </source>
</reference>
<sequence length="684" mass="75833">MSGTESDYQPVEQSQESSFDEERSRKSSRAPSIASRSSRKRRRSRSSSLETIPDVRYELQGHYKDAYRTLYNEDVKDAAIRFRSDASFHPPRAQIGVSTWSVEEKSTFFAALERLGKDDIPGIATAVKTKSIPEVRQFLLLLQDTSTQQGSLMVTLRDVPPASEISPECSEHLELAADALAWYQERFEAKKEQERFGNLWLITPEIAEEIEAAIPSSRRPSLSSSEPPEAAGQADAGSVQAPQPTSQILQDIPEANLLNTSNLLQLSTEVFMNGSASPPSWYPHWTTLRSPLASRPSIYRTALIDFHTLVLSLTKRLVQASIVQATSRIRTQGWRVKKGVTSLVKKRDALTAIDMLRLPRNSQERWRRVARRCGLRVFEGSGKQRREMSWNEVEEALETLPPLSEDTTPVGDTPSPTSGVENTTFRARAMRSGTPLPFRDISSVGSDHSEGDETMHAPEENDGSDNESPVSSPVSSVGVPSRSPSPTEGSEHDALEAMDASIAQAEESRLWIVLNGASPDTVENVLKTEGTEETKLTQRGNVGIKEDDWRAYIEYRAEWEEFEQPVPRAMFEENRKTPSPGPLPSAEQEIESVPSNDEGGSNRRLRKRRKVVGTDMPLRGARTYAVTHDPGTGHEDGQLGREGYANDNAEWLAPSIEGGDAGLSRARSISPDDMDMDAKPAMYP</sequence>
<feature type="region of interest" description="Disordered" evidence="1">
    <location>
        <begin position="624"/>
        <end position="684"/>
    </location>
</feature>
<feature type="region of interest" description="Disordered" evidence="1">
    <location>
        <begin position="214"/>
        <end position="243"/>
    </location>
</feature>
<dbReference type="Proteomes" id="UP000800097">
    <property type="component" value="Unassembled WGS sequence"/>
</dbReference>
<protein>
    <recommendedName>
        <fullName evidence="4">Myb-like domain-containing protein</fullName>
    </recommendedName>
</protein>
<evidence type="ECO:0000313" key="3">
    <source>
        <dbReference type="Proteomes" id="UP000800097"/>
    </source>
</evidence>
<proteinExistence type="predicted"/>
<dbReference type="AlphaFoldDB" id="A0A6A6JRS9"/>
<dbReference type="PANTHER" id="PTHR28079">
    <property type="entry name" value="RNA POLYMERASE I-SPECIFIC TRANSCRIPTION INITIATION FACTOR RRN5"/>
    <property type="match status" value="1"/>
</dbReference>
<evidence type="ECO:0000256" key="1">
    <source>
        <dbReference type="SAM" id="MobiDB-lite"/>
    </source>
</evidence>
<feature type="compositionally biased region" description="Low complexity" evidence="1">
    <location>
        <begin position="468"/>
        <end position="486"/>
    </location>
</feature>
<dbReference type="CDD" id="cd00167">
    <property type="entry name" value="SANT"/>
    <property type="match status" value="1"/>
</dbReference>
<evidence type="ECO:0000313" key="2">
    <source>
        <dbReference type="EMBL" id="KAF2279331.1"/>
    </source>
</evidence>
<feature type="compositionally biased region" description="Polar residues" evidence="1">
    <location>
        <begin position="414"/>
        <end position="425"/>
    </location>
</feature>
<organism evidence="2 3">
    <name type="scientific">Westerdykella ornata</name>
    <dbReference type="NCBI Taxonomy" id="318751"/>
    <lineage>
        <taxon>Eukaryota</taxon>
        <taxon>Fungi</taxon>
        <taxon>Dikarya</taxon>
        <taxon>Ascomycota</taxon>
        <taxon>Pezizomycotina</taxon>
        <taxon>Dothideomycetes</taxon>
        <taxon>Pleosporomycetidae</taxon>
        <taxon>Pleosporales</taxon>
        <taxon>Sporormiaceae</taxon>
        <taxon>Westerdykella</taxon>
    </lineage>
</organism>
<dbReference type="GO" id="GO:0042790">
    <property type="term" value="P:nucleolar large rRNA transcription by RNA polymerase I"/>
    <property type="evidence" value="ECO:0007669"/>
    <property type="project" value="InterPro"/>
</dbReference>
<feature type="compositionally biased region" description="Polar residues" evidence="1">
    <location>
        <begin position="1"/>
        <end position="17"/>
    </location>
</feature>
<gene>
    <name evidence="2" type="ORF">EI97DRAFT_172680</name>
</gene>
<dbReference type="PANTHER" id="PTHR28079:SF1">
    <property type="entry name" value="RNA POLYMERASE I-SPECIFIC TRANSCRIPTION INITIATION FACTOR RRN5"/>
    <property type="match status" value="1"/>
</dbReference>
<dbReference type="GO" id="GO:0000182">
    <property type="term" value="F:rDNA binding"/>
    <property type="evidence" value="ECO:0007669"/>
    <property type="project" value="TreeGrafter"/>
</dbReference>
<dbReference type="OrthoDB" id="2240312at2759"/>
<evidence type="ECO:0008006" key="4">
    <source>
        <dbReference type="Google" id="ProtNLM"/>
    </source>
</evidence>
<feature type="compositionally biased region" description="Basic and acidic residues" evidence="1">
    <location>
        <begin position="447"/>
        <end position="459"/>
    </location>
</feature>
<dbReference type="InterPro" id="IPR001005">
    <property type="entry name" value="SANT/Myb"/>
</dbReference>
<dbReference type="Gene3D" id="1.10.10.60">
    <property type="entry name" value="Homeodomain-like"/>
    <property type="match status" value="1"/>
</dbReference>
<dbReference type="InterPro" id="IPR009057">
    <property type="entry name" value="Homeodomain-like_sf"/>
</dbReference>
<accession>A0A6A6JRS9</accession>
<dbReference type="GeneID" id="54546614"/>